<dbReference type="EMBL" id="JBBMES010000002">
    <property type="protein sequence ID" value="MEQ2534173.1"/>
    <property type="molecule type" value="Genomic_DNA"/>
</dbReference>
<gene>
    <name evidence="7" type="ORF">WMO38_03490</name>
</gene>
<dbReference type="InterPro" id="IPR006037">
    <property type="entry name" value="RCK_C"/>
</dbReference>
<organism evidence="7 8">
    <name type="scientific">Lachnospira intestinalis</name>
    <dbReference type="NCBI Taxonomy" id="3133158"/>
    <lineage>
        <taxon>Bacteria</taxon>
        <taxon>Bacillati</taxon>
        <taxon>Bacillota</taxon>
        <taxon>Clostridia</taxon>
        <taxon>Lachnospirales</taxon>
        <taxon>Lachnospiraceae</taxon>
        <taxon>Lachnospira</taxon>
    </lineage>
</organism>
<keyword evidence="2" id="KW-0633">Potassium transport</keyword>
<proteinExistence type="predicted"/>
<keyword evidence="8" id="KW-1185">Reference proteome</keyword>
<keyword evidence="3" id="KW-0630">Potassium</keyword>
<dbReference type="PANTHER" id="PTHR43833">
    <property type="entry name" value="POTASSIUM CHANNEL PROTEIN 2-RELATED-RELATED"/>
    <property type="match status" value="1"/>
</dbReference>
<feature type="domain" description="RCK N-terminal" evidence="5">
    <location>
        <begin position="9"/>
        <end position="126"/>
    </location>
</feature>
<dbReference type="Pfam" id="PF02254">
    <property type="entry name" value="TrkA_N"/>
    <property type="match status" value="1"/>
</dbReference>
<evidence type="ECO:0000259" key="5">
    <source>
        <dbReference type="PROSITE" id="PS51201"/>
    </source>
</evidence>
<evidence type="ECO:0000256" key="2">
    <source>
        <dbReference type="ARBA" id="ARBA00022538"/>
    </source>
</evidence>
<dbReference type="SUPFAM" id="SSF51735">
    <property type="entry name" value="NAD(P)-binding Rossmann-fold domains"/>
    <property type="match status" value="1"/>
</dbReference>
<sequence length="229" mass="25745">MLLFWRRKVKSILVIGVGRFGHHLVNRLIELDNKVMVVDKEEDSIRDMFPLVTTARVGDCTNPDVLKSVGLANFDLVIVCIAQDFQSSLEVTSLVKEMGAKYVISMACRDIQAKFLLKNGADEVIYPDRDVAVNLAERCTAHNVYDYISISDEYSIYEIPIVPSWVGKSLKEIDVRAVYNVNVIAIIQSDGNVMVMPKVDYALQEADHVKIIGSKEDVAKLLKEIPEKE</sequence>
<keyword evidence="4" id="KW-0520">NAD</keyword>
<dbReference type="PROSITE" id="PS51202">
    <property type="entry name" value="RCK_C"/>
    <property type="match status" value="1"/>
</dbReference>
<reference evidence="7 8" key="1">
    <citation type="submission" date="2024-03" db="EMBL/GenBank/DDBJ databases">
        <title>Human intestinal bacterial collection.</title>
        <authorList>
            <person name="Pauvert C."/>
            <person name="Hitch T.C.A."/>
            <person name="Clavel T."/>
        </authorList>
    </citation>
    <scope>NUCLEOTIDE SEQUENCE [LARGE SCALE GENOMIC DNA]</scope>
    <source>
        <strain evidence="7 8">CLA-JM-H10</strain>
    </source>
</reference>
<evidence type="ECO:0000313" key="8">
    <source>
        <dbReference type="Proteomes" id="UP001480973"/>
    </source>
</evidence>
<feature type="domain" description="RCK C-terminal" evidence="6">
    <location>
        <begin position="142"/>
        <end position="227"/>
    </location>
</feature>
<dbReference type="Gene3D" id="3.40.50.720">
    <property type="entry name" value="NAD(P)-binding Rossmann-like Domain"/>
    <property type="match status" value="1"/>
</dbReference>
<keyword evidence="2" id="KW-0813">Transport</keyword>
<evidence type="ECO:0000259" key="6">
    <source>
        <dbReference type="PROSITE" id="PS51202"/>
    </source>
</evidence>
<protein>
    <recommendedName>
        <fullName evidence="1">Trk system potassium uptake protein TrkA</fullName>
    </recommendedName>
</protein>
<dbReference type="PROSITE" id="PS51201">
    <property type="entry name" value="RCK_N"/>
    <property type="match status" value="1"/>
</dbReference>
<accession>A0ABV1GL14</accession>
<dbReference type="PANTHER" id="PTHR43833:SF7">
    <property type="entry name" value="KTR SYSTEM POTASSIUM UPTAKE PROTEIN C"/>
    <property type="match status" value="1"/>
</dbReference>
<keyword evidence="2" id="KW-0406">Ion transport</keyword>
<evidence type="ECO:0000313" key="7">
    <source>
        <dbReference type="EMBL" id="MEQ2534173.1"/>
    </source>
</evidence>
<dbReference type="InterPro" id="IPR036721">
    <property type="entry name" value="RCK_C_sf"/>
</dbReference>
<dbReference type="SUPFAM" id="SSF116726">
    <property type="entry name" value="TrkA C-terminal domain-like"/>
    <property type="match status" value="1"/>
</dbReference>
<evidence type="ECO:0000256" key="3">
    <source>
        <dbReference type="ARBA" id="ARBA00022958"/>
    </source>
</evidence>
<dbReference type="Proteomes" id="UP001480973">
    <property type="component" value="Unassembled WGS sequence"/>
</dbReference>
<dbReference type="InterPro" id="IPR036291">
    <property type="entry name" value="NAD(P)-bd_dom_sf"/>
</dbReference>
<name>A0ABV1GL14_9FIRM</name>
<evidence type="ECO:0000256" key="4">
    <source>
        <dbReference type="ARBA" id="ARBA00023027"/>
    </source>
</evidence>
<dbReference type="InterPro" id="IPR050721">
    <property type="entry name" value="Trk_Ktr_HKT_K-transport"/>
</dbReference>
<comment type="caution">
    <text evidence="7">The sequence shown here is derived from an EMBL/GenBank/DDBJ whole genome shotgun (WGS) entry which is preliminary data.</text>
</comment>
<evidence type="ECO:0000256" key="1">
    <source>
        <dbReference type="ARBA" id="ARBA00017378"/>
    </source>
</evidence>
<dbReference type="InterPro" id="IPR003148">
    <property type="entry name" value="RCK_N"/>
</dbReference>
<dbReference type="Pfam" id="PF02080">
    <property type="entry name" value="TrkA_C"/>
    <property type="match status" value="1"/>
</dbReference>
<dbReference type="Gene3D" id="3.30.70.1450">
    <property type="entry name" value="Regulator of K+ conductance, C-terminal domain"/>
    <property type="match status" value="1"/>
</dbReference>
<dbReference type="InterPro" id="IPR006036">
    <property type="entry name" value="K_uptake_TrkA"/>
</dbReference>
<dbReference type="PRINTS" id="PR00335">
    <property type="entry name" value="KUPTAKETRKA"/>
</dbReference>